<gene>
    <name evidence="1" type="ORF">OIU74_015642</name>
</gene>
<organism evidence="1 2">
    <name type="scientific">Salix koriyanagi</name>
    <dbReference type="NCBI Taxonomy" id="2511006"/>
    <lineage>
        <taxon>Eukaryota</taxon>
        <taxon>Viridiplantae</taxon>
        <taxon>Streptophyta</taxon>
        <taxon>Embryophyta</taxon>
        <taxon>Tracheophyta</taxon>
        <taxon>Spermatophyta</taxon>
        <taxon>Magnoliopsida</taxon>
        <taxon>eudicotyledons</taxon>
        <taxon>Gunneridae</taxon>
        <taxon>Pentapetalae</taxon>
        <taxon>rosids</taxon>
        <taxon>fabids</taxon>
        <taxon>Malpighiales</taxon>
        <taxon>Salicaceae</taxon>
        <taxon>Saliceae</taxon>
        <taxon>Salix</taxon>
    </lineage>
</organism>
<reference evidence="1" key="2">
    <citation type="journal article" date="2023" name="Int. J. Mol. Sci.">
        <title>De Novo Assembly and Annotation of 11 Diverse Shrub Willow (Salix) Genomes Reveals Novel Gene Organization in Sex-Linked Regions.</title>
        <authorList>
            <person name="Hyden B."/>
            <person name="Feng K."/>
            <person name="Yates T.B."/>
            <person name="Jawdy S."/>
            <person name="Cereghino C."/>
            <person name="Smart L.B."/>
            <person name="Muchero W."/>
        </authorList>
    </citation>
    <scope>NUCLEOTIDE SEQUENCE</scope>
    <source>
        <tissue evidence="1">Shoot tip</tissue>
    </source>
</reference>
<protein>
    <submittedName>
        <fullName evidence="1">Uncharacterized protein</fullName>
    </submittedName>
</protein>
<name>A0A9Q0PMQ3_9ROSI</name>
<dbReference type="AlphaFoldDB" id="A0A9Q0PMQ3"/>
<dbReference type="EMBL" id="JAPFFM010000018">
    <property type="protein sequence ID" value="KAJ6691001.1"/>
    <property type="molecule type" value="Genomic_DNA"/>
</dbReference>
<keyword evidence="2" id="KW-1185">Reference proteome</keyword>
<reference evidence="1" key="1">
    <citation type="submission" date="2022-11" db="EMBL/GenBank/DDBJ databases">
        <authorList>
            <person name="Hyden B.L."/>
            <person name="Feng K."/>
            <person name="Yates T."/>
            <person name="Jawdy S."/>
            <person name="Smart L.B."/>
            <person name="Muchero W."/>
        </authorList>
    </citation>
    <scope>NUCLEOTIDE SEQUENCE</scope>
    <source>
        <tissue evidence="1">Shoot tip</tissue>
    </source>
</reference>
<dbReference type="Proteomes" id="UP001151752">
    <property type="component" value="Chromosome 17"/>
</dbReference>
<proteinExistence type="predicted"/>
<sequence length="113" mass="12503">MKLFGAFGLPIPPCTCKCSAALSVSSFTFSPPGLLLSLLLFVVDCSLSHRLLSEIIISHCLPHHAFTRAPFYSRIRLLEDHRRGGLFSFPSFAVGDYHQPLPTPPRLHQSTVL</sequence>
<evidence type="ECO:0000313" key="1">
    <source>
        <dbReference type="EMBL" id="KAJ6691001.1"/>
    </source>
</evidence>
<evidence type="ECO:0000313" key="2">
    <source>
        <dbReference type="Proteomes" id="UP001151752"/>
    </source>
</evidence>
<accession>A0A9Q0PMQ3</accession>
<comment type="caution">
    <text evidence="1">The sequence shown here is derived from an EMBL/GenBank/DDBJ whole genome shotgun (WGS) entry which is preliminary data.</text>
</comment>